<evidence type="ECO:0000313" key="1">
    <source>
        <dbReference type="EMBL" id="KAI5660341.1"/>
    </source>
</evidence>
<comment type="caution">
    <text evidence="1">The sequence shown here is derived from an EMBL/GenBank/DDBJ whole genome shotgun (WGS) entry which is preliminary data.</text>
</comment>
<dbReference type="EMBL" id="CM044706">
    <property type="protein sequence ID" value="KAI5660341.1"/>
    <property type="molecule type" value="Genomic_DNA"/>
</dbReference>
<reference evidence="2" key="1">
    <citation type="journal article" date="2023" name="Nat. Plants">
        <title>Single-cell RNA sequencing provides a high-resolution roadmap for understanding the multicellular compartmentation of specialized metabolism.</title>
        <authorList>
            <person name="Sun S."/>
            <person name="Shen X."/>
            <person name="Li Y."/>
            <person name="Li Y."/>
            <person name="Wang S."/>
            <person name="Li R."/>
            <person name="Zhang H."/>
            <person name="Shen G."/>
            <person name="Guo B."/>
            <person name="Wei J."/>
            <person name="Xu J."/>
            <person name="St-Pierre B."/>
            <person name="Chen S."/>
            <person name="Sun C."/>
        </authorList>
    </citation>
    <scope>NUCLEOTIDE SEQUENCE [LARGE SCALE GENOMIC DNA]</scope>
</reference>
<keyword evidence="2" id="KW-1185">Reference proteome</keyword>
<protein>
    <submittedName>
        <fullName evidence="1">Uncharacterized protein</fullName>
    </submittedName>
</protein>
<proteinExistence type="predicted"/>
<dbReference type="Proteomes" id="UP001060085">
    <property type="component" value="Linkage Group LG06"/>
</dbReference>
<organism evidence="1 2">
    <name type="scientific">Catharanthus roseus</name>
    <name type="common">Madagascar periwinkle</name>
    <name type="synonym">Vinca rosea</name>
    <dbReference type="NCBI Taxonomy" id="4058"/>
    <lineage>
        <taxon>Eukaryota</taxon>
        <taxon>Viridiplantae</taxon>
        <taxon>Streptophyta</taxon>
        <taxon>Embryophyta</taxon>
        <taxon>Tracheophyta</taxon>
        <taxon>Spermatophyta</taxon>
        <taxon>Magnoliopsida</taxon>
        <taxon>eudicotyledons</taxon>
        <taxon>Gunneridae</taxon>
        <taxon>Pentapetalae</taxon>
        <taxon>asterids</taxon>
        <taxon>lamiids</taxon>
        <taxon>Gentianales</taxon>
        <taxon>Apocynaceae</taxon>
        <taxon>Rauvolfioideae</taxon>
        <taxon>Vinceae</taxon>
        <taxon>Catharanthinae</taxon>
        <taxon>Catharanthus</taxon>
    </lineage>
</organism>
<gene>
    <name evidence="1" type="ORF">M9H77_29134</name>
</gene>
<accession>A0ACC0AHZ0</accession>
<sequence>MPLICKQSSKLITTLKHKCKTIKQVYQIHAQAITRGLFSLQKTFHIQILHTFTSLLTTSPPLPNSPSLLHYVTTIFNLIPNPSTFCYNTIIRAHTLLCSPHTALIYFSKMGKLSIPPDTHTFSFALKACAHLNSFSLAKTLHCKALKFGFIADLFVCNSLIHLYSVAGDISNAHVLFDELPHRDMVSYNVMIDGFVKAAEIVKARELFERMPERNVVSWGTLMGGYAKAGQFREAIELFDQMFVLKIKPDNVALVAALSACSHLGDLEKGRRIHDYILQHDIRIDVYLTTGLVDMYAKCGCIETAREIFELSRYKNLCTWNAMLVGLAMHGYGKLLLDYFSRMVADGVRPDGLTFLGVLVGCSHAGLIKEGRRLFEEMEDLYGVQRELKHYGSMADLLGRAGLIEEAIKMIEAMPMIPGASVWGGLLGGCRMHGNIEIAEKAAKQLMAIKPKDDGVYSMLANVYATAEQWEDLVKIRRLRDCKKEVERTAGCSLIQLNGKTHEFVAGDDLHPLTKDIYFVTNTMAQHQLEPTAPL</sequence>
<name>A0ACC0AHZ0_CATRO</name>
<evidence type="ECO:0000313" key="2">
    <source>
        <dbReference type="Proteomes" id="UP001060085"/>
    </source>
</evidence>